<accession>A0A9P0E990</accession>
<dbReference type="EMBL" id="OV725079">
    <property type="protein sequence ID" value="CAH1394537.1"/>
    <property type="molecule type" value="Genomic_DNA"/>
</dbReference>
<dbReference type="AlphaFoldDB" id="A0A9P0E990"/>
<evidence type="ECO:0000313" key="2">
    <source>
        <dbReference type="Proteomes" id="UP001152798"/>
    </source>
</evidence>
<protein>
    <submittedName>
        <fullName evidence="1">Uncharacterized protein</fullName>
    </submittedName>
</protein>
<dbReference type="Proteomes" id="UP001152798">
    <property type="component" value="Chromosome 3"/>
</dbReference>
<organism evidence="1 2">
    <name type="scientific">Nezara viridula</name>
    <name type="common">Southern green stink bug</name>
    <name type="synonym">Cimex viridulus</name>
    <dbReference type="NCBI Taxonomy" id="85310"/>
    <lineage>
        <taxon>Eukaryota</taxon>
        <taxon>Metazoa</taxon>
        <taxon>Ecdysozoa</taxon>
        <taxon>Arthropoda</taxon>
        <taxon>Hexapoda</taxon>
        <taxon>Insecta</taxon>
        <taxon>Pterygota</taxon>
        <taxon>Neoptera</taxon>
        <taxon>Paraneoptera</taxon>
        <taxon>Hemiptera</taxon>
        <taxon>Heteroptera</taxon>
        <taxon>Panheteroptera</taxon>
        <taxon>Pentatomomorpha</taxon>
        <taxon>Pentatomoidea</taxon>
        <taxon>Pentatomidae</taxon>
        <taxon>Pentatominae</taxon>
        <taxon>Nezara</taxon>
    </lineage>
</organism>
<proteinExistence type="predicted"/>
<reference evidence="1" key="1">
    <citation type="submission" date="2022-01" db="EMBL/GenBank/DDBJ databases">
        <authorList>
            <person name="King R."/>
        </authorList>
    </citation>
    <scope>NUCLEOTIDE SEQUENCE</scope>
</reference>
<evidence type="ECO:0000313" key="1">
    <source>
        <dbReference type="EMBL" id="CAH1394537.1"/>
    </source>
</evidence>
<name>A0A9P0E990_NEZVI</name>
<gene>
    <name evidence="1" type="ORF">NEZAVI_LOCUS5017</name>
</gene>
<sequence length="112" mass="13363">MKVMKKMINIWTKLEFMPEERLPKLCFNRLKSLDKDKPDIDFNWVPQFRAIAELNAFAEELSVHPKKRTSSTQRRYPSKSTQLLFLSRHTKNLKLHELPFIQNAMQLQCSRS</sequence>
<keyword evidence="2" id="KW-1185">Reference proteome</keyword>